<dbReference type="Gene3D" id="2.60.40.10">
    <property type="entry name" value="Immunoglobulins"/>
    <property type="match status" value="1"/>
</dbReference>
<evidence type="ECO:0000256" key="4">
    <source>
        <dbReference type="ARBA" id="ARBA00005336"/>
    </source>
</evidence>
<accession>A0A4Q4PXV4</accession>
<keyword evidence="12" id="KW-0624">Polysaccharide degradation</keyword>
<dbReference type="Proteomes" id="UP000293823">
    <property type="component" value="Unassembled WGS sequence"/>
</dbReference>
<keyword evidence="7 18" id="KW-0732">Signal</keyword>
<evidence type="ECO:0000256" key="11">
    <source>
        <dbReference type="ARBA" id="ARBA00023295"/>
    </source>
</evidence>
<evidence type="ECO:0000256" key="10">
    <source>
        <dbReference type="ARBA" id="ARBA00023277"/>
    </source>
</evidence>
<dbReference type="InterPro" id="IPR026891">
    <property type="entry name" value="Fn3-like"/>
</dbReference>
<evidence type="ECO:0000256" key="2">
    <source>
        <dbReference type="ARBA" id="ARBA00004613"/>
    </source>
</evidence>
<keyword evidence="9" id="KW-0325">Glycoprotein</keyword>
<dbReference type="InterPro" id="IPR017853">
    <property type="entry name" value="GH"/>
</dbReference>
<keyword evidence="6" id="KW-0964">Secreted</keyword>
<evidence type="ECO:0000256" key="5">
    <source>
        <dbReference type="ARBA" id="ARBA00012744"/>
    </source>
</evidence>
<dbReference type="SUPFAM" id="SSF51445">
    <property type="entry name" value="(Trans)glycosidases"/>
    <property type="match status" value="1"/>
</dbReference>
<comment type="caution">
    <text evidence="20">The sequence shown here is derived from an EMBL/GenBank/DDBJ whole genome shotgun (WGS) entry which is preliminary data.</text>
</comment>
<dbReference type="EMBL" id="PEJP01000090">
    <property type="protein sequence ID" value="RYO27749.1"/>
    <property type="molecule type" value="Genomic_DNA"/>
</dbReference>
<dbReference type="InterPro" id="IPR002772">
    <property type="entry name" value="Glyco_hydro_3_C"/>
</dbReference>
<evidence type="ECO:0000256" key="17">
    <source>
        <dbReference type="ARBA" id="ARBA00041808"/>
    </source>
</evidence>
<evidence type="ECO:0000256" key="16">
    <source>
        <dbReference type="ARBA" id="ARBA00041601"/>
    </source>
</evidence>
<evidence type="ECO:0000256" key="7">
    <source>
        <dbReference type="ARBA" id="ARBA00022729"/>
    </source>
</evidence>
<dbReference type="OrthoDB" id="416222at2759"/>
<dbReference type="SMART" id="SM01217">
    <property type="entry name" value="Fn3_like"/>
    <property type="match status" value="1"/>
</dbReference>
<evidence type="ECO:0000256" key="3">
    <source>
        <dbReference type="ARBA" id="ARBA00004987"/>
    </source>
</evidence>
<dbReference type="GO" id="GO:0008422">
    <property type="term" value="F:beta-glucosidase activity"/>
    <property type="evidence" value="ECO:0007669"/>
    <property type="project" value="UniProtKB-EC"/>
</dbReference>
<dbReference type="PRINTS" id="PR00133">
    <property type="entry name" value="GLHYDRLASE3"/>
</dbReference>
<evidence type="ECO:0000256" key="8">
    <source>
        <dbReference type="ARBA" id="ARBA00022801"/>
    </source>
</evidence>
<evidence type="ECO:0000256" key="6">
    <source>
        <dbReference type="ARBA" id="ARBA00022525"/>
    </source>
</evidence>
<comment type="function">
    <text evidence="13">Beta-glucosidases are one of a number of cellulolytic enzymes involved in the degradation of cellulosic biomass. Catalyzes the last step releasing glucose from the inhibitory cellobiose.</text>
</comment>
<dbReference type="GO" id="GO:0009251">
    <property type="term" value="P:glucan catabolic process"/>
    <property type="evidence" value="ECO:0007669"/>
    <property type="project" value="TreeGrafter"/>
</dbReference>
<dbReference type="Gene3D" id="3.40.50.1700">
    <property type="entry name" value="Glycoside hydrolase family 3 C-terminal domain"/>
    <property type="match status" value="1"/>
</dbReference>
<dbReference type="InterPro" id="IPR001764">
    <property type="entry name" value="Glyco_hydro_3_N"/>
</dbReference>
<feature type="chain" id="PRO_5020523963" description="Probable beta-glucosidase G" evidence="18">
    <location>
        <begin position="17"/>
        <end position="815"/>
    </location>
</feature>
<dbReference type="InterPro" id="IPR013783">
    <property type="entry name" value="Ig-like_fold"/>
</dbReference>
<keyword evidence="11" id="KW-0326">Glycosidase</keyword>
<dbReference type="Gene3D" id="3.20.20.300">
    <property type="entry name" value="Glycoside hydrolase, family 3, N-terminal domain"/>
    <property type="match status" value="1"/>
</dbReference>
<dbReference type="SUPFAM" id="SSF52279">
    <property type="entry name" value="Beta-D-glucan exohydrolase, C-terminal domain"/>
    <property type="match status" value="1"/>
</dbReference>
<dbReference type="Pfam" id="PF01915">
    <property type="entry name" value="Glyco_hydro_3_C"/>
    <property type="match status" value="1"/>
</dbReference>
<gene>
    <name evidence="20" type="ORF">AA0113_g12257</name>
</gene>
<dbReference type="EC" id="3.2.1.21" evidence="5"/>
<comment type="subcellular location">
    <subcellularLocation>
        <location evidence="2">Secreted</location>
    </subcellularLocation>
</comment>
<evidence type="ECO:0000313" key="20">
    <source>
        <dbReference type="EMBL" id="RYO27749.1"/>
    </source>
</evidence>
<dbReference type="InterPro" id="IPR036881">
    <property type="entry name" value="Glyco_hydro_3_C_sf"/>
</dbReference>
<evidence type="ECO:0000256" key="15">
    <source>
        <dbReference type="ARBA" id="ARBA00041276"/>
    </source>
</evidence>
<dbReference type="Pfam" id="PF00933">
    <property type="entry name" value="Glyco_hydro_3"/>
    <property type="match status" value="1"/>
</dbReference>
<feature type="domain" description="Fibronectin type III-like" evidence="19">
    <location>
        <begin position="726"/>
        <end position="795"/>
    </location>
</feature>
<dbReference type="GO" id="GO:0005576">
    <property type="term" value="C:extracellular region"/>
    <property type="evidence" value="ECO:0007669"/>
    <property type="project" value="UniProtKB-SubCell"/>
</dbReference>
<evidence type="ECO:0000313" key="21">
    <source>
        <dbReference type="Proteomes" id="UP000293823"/>
    </source>
</evidence>
<keyword evidence="8" id="KW-0378">Hydrolase</keyword>
<reference evidence="21" key="1">
    <citation type="journal article" date="2019" name="bioRxiv">
        <title>Genomics, evolutionary history and diagnostics of the Alternaria alternata species group including apple and Asian pear pathotypes.</title>
        <authorList>
            <person name="Armitage A.D."/>
            <person name="Cockerton H.M."/>
            <person name="Sreenivasaprasad S."/>
            <person name="Woodhall J.W."/>
            <person name="Lane C.R."/>
            <person name="Harrison R.J."/>
            <person name="Clarkson J.P."/>
        </authorList>
    </citation>
    <scope>NUCLEOTIDE SEQUENCE [LARGE SCALE GENOMIC DNA]</scope>
    <source>
        <strain evidence="21">RGR 97.0016</strain>
    </source>
</reference>
<evidence type="ECO:0000256" key="13">
    <source>
        <dbReference type="ARBA" id="ARBA00024983"/>
    </source>
</evidence>
<keyword evidence="10" id="KW-0119">Carbohydrate metabolism</keyword>
<dbReference type="InterPro" id="IPR050288">
    <property type="entry name" value="Cellulose_deg_GH3"/>
</dbReference>
<name>A0A4Q4PXV4_9PLEO</name>
<evidence type="ECO:0000259" key="19">
    <source>
        <dbReference type="SMART" id="SM01217"/>
    </source>
</evidence>
<dbReference type="PANTHER" id="PTHR42715:SF12">
    <property type="entry name" value="BETA-GLUCOSIDASE G-RELATED"/>
    <property type="match status" value="1"/>
</dbReference>
<comment type="pathway">
    <text evidence="3">Glycan metabolism; cellulose degradation.</text>
</comment>
<evidence type="ECO:0000256" key="9">
    <source>
        <dbReference type="ARBA" id="ARBA00023180"/>
    </source>
</evidence>
<proteinExistence type="inferred from homology"/>
<evidence type="ECO:0000256" key="18">
    <source>
        <dbReference type="SAM" id="SignalP"/>
    </source>
</evidence>
<feature type="signal peptide" evidence="18">
    <location>
        <begin position="1"/>
        <end position="16"/>
    </location>
</feature>
<keyword evidence="21" id="KW-1185">Reference proteome</keyword>
<dbReference type="Pfam" id="PF14310">
    <property type="entry name" value="Fn3-like"/>
    <property type="match status" value="1"/>
</dbReference>
<evidence type="ECO:0000256" key="12">
    <source>
        <dbReference type="ARBA" id="ARBA00023326"/>
    </source>
</evidence>
<dbReference type="InterPro" id="IPR036962">
    <property type="entry name" value="Glyco_hydro_3_N_sf"/>
</dbReference>
<sequence>MIRALFLVACATAAAAQFNVKHTQYGTSPPVYPSPRTCGAGGWDAALEKAQAFVAELTIEEKAQMVTGTPGPCVGNIAPIERLNFSGLCLHDGPLAIRQAVSVSVFSAGVSAAASWDRTLVRQRGEYMGAEFRGKGAHVALGPVVGALGRSPFGGRNWEGFSPDAYLSGVLVEETIHGMQSAGVQTCTKHYIANEQEIQRNPSVVNGVTIEAVSSNVDDKTMHETYLWPFANAVRAGTSAVMCSYQRINGSYGTQFEYCQRSLLTSPPACQNSKTLNGLLKEELGFQGYVMSDWLATHSGMASIEAGLDMNMPGGIGFLDLTQSFWGDNITVAVHNGSLSEERVDDMVLRVMMPYFHLGQDTGFPPIDGYTPQLGFFGASGYSHNFTLGPTVDVRTQQHAQLIRDLGAAGTVLLKNTNGALPLKTPNTIGIFGNDAADLTRGQYSLATIGLNLMDGDYDIGTLAVGGGSGTGRFSCVVSPLEAIKSRGQSQGAIVQYITDNGYIVGGGLASLGPAPPEVCIVFLKSWASEGDDRTTLIAEWNSTAVVDRTIAVCNNTVVVLHGAAPNTMPWRDNPNVTAILVAHMPGQESGNSMADILWGDVNPSGRLPYTIASEETDYAKNLINSTELATTTDPDAWQADFIEGNLIDYKEFDACNASVAFEFGFGLSYTTFNISCLQIEVGAINVSRMPDPATPVQPGGNPELWATLATISATVTNTGPVAGATVPQLYLSYPQEANAPVRSLRGFEKIALDAGASGTVRFPLTRRDLSYWETTAQAWTLPMGEIGVHVGFSSRDLPLQGELTVPIIAHTSGS</sequence>
<comment type="catalytic activity">
    <reaction evidence="1">
        <text>Hydrolysis of terminal, non-reducing beta-D-glucosyl residues with release of beta-D-glucose.</text>
        <dbReference type="EC" id="3.2.1.21"/>
    </reaction>
</comment>
<evidence type="ECO:0000256" key="14">
    <source>
        <dbReference type="ARBA" id="ARBA00039579"/>
    </source>
</evidence>
<dbReference type="FunFam" id="3.20.20.300:FF:000002">
    <property type="entry name" value="Probable beta-glucosidase"/>
    <property type="match status" value="1"/>
</dbReference>
<organism evidence="20 21">
    <name type="scientific">Alternaria arborescens</name>
    <dbReference type="NCBI Taxonomy" id="156630"/>
    <lineage>
        <taxon>Eukaryota</taxon>
        <taxon>Fungi</taxon>
        <taxon>Dikarya</taxon>
        <taxon>Ascomycota</taxon>
        <taxon>Pezizomycotina</taxon>
        <taxon>Dothideomycetes</taxon>
        <taxon>Pleosporomycetidae</taxon>
        <taxon>Pleosporales</taxon>
        <taxon>Pleosporineae</taxon>
        <taxon>Pleosporaceae</taxon>
        <taxon>Alternaria</taxon>
        <taxon>Alternaria sect. Alternaria</taxon>
    </lineage>
</organism>
<protein>
    <recommendedName>
        <fullName evidence="14">Probable beta-glucosidase G</fullName>
        <ecNumber evidence="5">3.2.1.21</ecNumber>
    </recommendedName>
    <alternativeName>
        <fullName evidence="15">Beta-D-glucoside glucohydrolase G</fullName>
    </alternativeName>
    <alternativeName>
        <fullName evidence="16">Cellobiase G</fullName>
    </alternativeName>
    <alternativeName>
        <fullName evidence="17">Gentiobiase G</fullName>
    </alternativeName>
</protein>
<evidence type="ECO:0000256" key="1">
    <source>
        <dbReference type="ARBA" id="ARBA00000448"/>
    </source>
</evidence>
<dbReference type="AlphaFoldDB" id="A0A4Q4PXV4"/>
<comment type="similarity">
    <text evidence="4">Belongs to the glycosyl hydrolase 3 family.</text>
</comment>
<dbReference type="PANTHER" id="PTHR42715">
    <property type="entry name" value="BETA-GLUCOSIDASE"/>
    <property type="match status" value="1"/>
</dbReference>